<dbReference type="EMBL" id="MGEG01000024">
    <property type="protein sequence ID" value="OGL78950.1"/>
    <property type="molecule type" value="Genomic_DNA"/>
</dbReference>
<keyword evidence="1" id="KW-0732">Signal</keyword>
<gene>
    <name evidence="5" type="ORF">A3F28_01460</name>
</gene>
<sequence>MNKFPTNHLRLPILALAGMLAVGFSFGGWTFKSLAQESSSSTDEVESVEQPPTDEQSADQPTDEVEDTTTRDEIIKINDQVKSKKQLIENLNQQIESRKKEIARKRNEAATLENQIGILENRTAKTELDLLETQAEIEAAELEIRGLGLAIKDKSSRMEKQKSYIAEYLRTIYRYDDRGYLEILLLNDSFSEFFDHIKFLEDVERDLADRLTGLRTLRAALEDQKSAKEQKKTALDELGAKLVEARDRLAEERGDKQALAEAATLTETQLRSELTQLRAEQTAIDNEIVSLENEMRRKLAASDRFADLGDNVVLTWPVDPSRGITTYFHDPEYPFRYVFEHPGLDIRAGQGTAVKSAAPGFVARTKYGGSKGYSYVMIIHADGISTVYGHVSSILVKEEQFVERGDAIALSGGMPGTPGAGQLTTGPHLHFEVRSNGIPINPLDYLLK</sequence>
<comment type="caution">
    <text evidence="5">The sequence shown here is derived from an EMBL/GenBank/DDBJ whole genome shotgun (WGS) entry which is preliminary data.</text>
</comment>
<feature type="coiled-coil region" evidence="2">
    <location>
        <begin position="74"/>
        <end position="143"/>
    </location>
</feature>
<dbReference type="InterPro" id="IPR016047">
    <property type="entry name" value="M23ase_b-sheet_dom"/>
</dbReference>
<organism evidence="5 6">
    <name type="scientific">Candidatus Uhrbacteria bacterium RIFCSPHIGHO2_12_FULL_57_11</name>
    <dbReference type="NCBI Taxonomy" id="1802398"/>
    <lineage>
        <taxon>Bacteria</taxon>
        <taxon>Candidatus Uhriibacteriota</taxon>
    </lineage>
</organism>
<dbReference type="Gene3D" id="6.10.250.3150">
    <property type="match status" value="1"/>
</dbReference>
<protein>
    <recommendedName>
        <fullName evidence="4">M23ase beta-sheet core domain-containing protein</fullName>
    </recommendedName>
</protein>
<dbReference type="InterPro" id="IPR050570">
    <property type="entry name" value="Cell_wall_metabolism_enzyme"/>
</dbReference>
<dbReference type="Pfam" id="PF01551">
    <property type="entry name" value="Peptidase_M23"/>
    <property type="match status" value="1"/>
</dbReference>
<dbReference type="GO" id="GO:0004222">
    <property type="term" value="F:metalloendopeptidase activity"/>
    <property type="evidence" value="ECO:0007669"/>
    <property type="project" value="TreeGrafter"/>
</dbReference>
<keyword evidence="2" id="KW-0175">Coiled coil</keyword>
<evidence type="ECO:0000256" key="1">
    <source>
        <dbReference type="ARBA" id="ARBA00022729"/>
    </source>
</evidence>
<feature type="region of interest" description="Disordered" evidence="3">
    <location>
        <begin position="37"/>
        <end position="71"/>
    </location>
</feature>
<feature type="domain" description="M23ase beta-sheet core" evidence="4">
    <location>
        <begin position="341"/>
        <end position="442"/>
    </location>
</feature>
<dbReference type="Gene3D" id="2.70.70.10">
    <property type="entry name" value="Glucose Permease (Domain IIA)"/>
    <property type="match status" value="1"/>
</dbReference>
<accession>A0A1F7UKX4</accession>
<feature type="coiled-coil region" evidence="2">
    <location>
        <begin position="214"/>
        <end position="294"/>
    </location>
</feature>
<evidence type="ECO:0000313" key="5">
    <source>
        <dbReference type="EMBL" id="OGL78950.1"/>
    </source>
</evidence>
<dbReference type="AlphaFoldDB" id="A0A1F7UKX4"/>
<evidence type="ECO:0000259" key="4">
    <source>
        <dbReference type="Pfam" id="PF01551"/>
    </source>
</evidence>
<dbReference type="PANTHER" id="PTHR21666">
    <property type="entry name" value="PEPTIDASE-RELATED"/>
    <property type="match status" value="1"/>
</dbReference>
<reference evidence="5 6" key="1">
    <citation type="journal article" date="2016" name="Nat. Commun.">
        <title>Thousands of microbial genomes shed light on interconnected biogeochemical processes in an aquifer system.</title>
        <authorList>
            <person name="Anantharaman K."/>
            <person name="Brown C.T."/>
            <person name="Hug L.A."/>
            <person name="Sharon I."/>
            <person name="Castelle C.J."/>
            <person name="Probst A.J."/>
            <person name="Thomas B.C."/>
            <person name="Singh A."/>
            <person name="Wilkins M.J."/>
            <person name="Karaoz U."/>
            <person name="Brodie E.L."/>
            <person name="Williams K.H."/>
            <person name="Hubbard S.S."/>
            <person name="Banfield J.F."/>
        </authorList>
    </citation>
    <scope>NUCLEOTIDE SEQUENCE [LARGE SCALE GENOMIC DNA]</scope>
</reference>
<dbReference type="SUPFAM" id="SSF51261">
    <property type="entry name" value="Duplicated hybrid motif"/>
    <property type="match status" value="1"/>
</dbReference>
<dbReference type="CDD" id="cd12797">
    <property type="entry name" value="M23_peptidase"/>
    <property type="match status" value="1"/>
</dbReference>
<name>A0A1F7UKX4_9BACT</name>
<proteinExistence type="predicted"/>
<evidence type="ECO:0000313" key="6">
    <source>
        <dbReference type="Proteomes" id="UP000176598"/>
    </source>
</evidence>
<dbReference type="PANTHER" id="PTHR21666:SF289">
    <property type="entry name" value="L-ALA--D-GLU ENDOPEPTIDASE"/>
    <property type="match status" value="1"/>
</dbReference>
<dbReference type="Proteomes" id="UP000176598">
    <property type="component" value="Unassembled WGS sequence"/>
</dbReference>
<dbReference type="InterPro" id="IPR011055">
    <property type="entry name" value="Dup_hybrid_motif"/>
</dbReference>
<evidence type="ECO:0000256" key="3">
    <source>
        <dbReference type="SAM" id="MobiDB-lite"/>
    </source>
</evidence>
<evidence type="ECO:0000256" key="2">
    <source>
        <dbReference type="SAM" id="Coils"/>
    </source>
</evidence>